<evidence type="ECO:0000313" key="1">
    <source>
        <dbReference type="EMBL" id="KAJ7556390.1"/>
    </source>
</evidence>
<gene>
    <name evidence="1" type="ORF">O6H91_05G080700</name>
</gene>
<organism evidence="1 2">
    <name type="scientific">Diphasiastrum complanatum</name>
    <name type="common">Issler's clubmoss</name>
    <name type="synonym">Lycopodium complanatum</name>
    <dbReference type="NCBI Taxonomy" id="34168"/>
    <lineage>
        <taxon>Eukaryota</taxon>
        <taxon>Viridiplantae</taxon>
        <taxon>Streptophyta</taxon>
        <taxon>Embryophyta</taxon>
        <taxon>Tracheophyta</taxon>
        <taxon>Lycopodiopsida</taxon>
        <taxon>Lycopodiales</taxon>
        <taxon>Lycopodiaceae</taxon>
        <taxon>Lycopodioideae</taxon>
        <taxon>Diphasiastrum</taxon>
    </lineage>
</organism>
<evidence type="ECO:0000313" key="2">
    <source>
        <dbReference type="Proteomes" id="UP001162992"/>
    </source>
</evidence>
<sequence>MDGQNSEVMETYFISHGSPMLPLEETPAMQFLKGLGNSIKQRPKAILVVSGHWNTRELIVNSGAKHSTIYDFYGFPRELYQLRYDASGAPEVAKRVQELLQEAGYKSFEDLKRGLDHGSGSATHNSHSRGSYETTAPWAKTFDSWLNDALINGRFDEVIHYLEKGPYAKTAHPTSDHFVPLLVALGAAGEAAKTKRVHHSWAHQTMSMASFSFTPATSA</sequence>
<dbReference type="Proteomes" id="UP001162992">
    <property type="component" value="Chromosome 5"/>
</dbReference>
<comment type="caution">
    <text evidence="1">The sequence shown here is derived from an EMBL/GenBank/DDBJ whole genome shotgun (WGS) entry which is preliminary data.</text>
</comment>
<reference evidence="2" key="1">
    <citation type="journal article" date="2024" name="Proc. Natl. Acad. Sci. U.S.A.">
        <title>Extraordinary preservation of gene collinearity over three hundred million years revealed in homosporous lycophytes.</title>
        <authorList>
            <person name="Li C."/>
            <person name="Wickell D."/>
            <person name="Kuo L.Y."/>
            <person name="Chen X."/>
            <person name="Nie B."/>
            <person name="Liao X."/>
            <person name="Peng D."/>
            <person name="Ji J."/>
            <person name="Jenkins J."/>
            <person name="Williams M."/>
            <person name="Shu S."/>
            <person name="Plott C."/>
            <person name="Barry K."/>
            <person name="Rajasekar S."/>
            <person name="Grimwood J."/>
            <person name="Han X."/>
            <person name="Sun S."/>
            <person name="Hou Z."/>
            <person name="He W."/>
            <person name="Dai G."/>
            <person name="Sun C."/>
            <person name="Schmutz J."/>
            <person name="Leebens-Mack J.H."/>
            <person name="Li F.W."/>
            <person name="Wang L."/>
        </authorList>
    </citation>
    <scope>NUCLEOTIDE SEQUENCE [LARGE SCALE GENOMIC DNA]</scope>
    <source>
        <strain evidence="2">cv. PW_Plant_1</strain>
    </source>
</reference>
<dbReference type="EMBL" id="CM055096">
    <property type="protein sequence ID" value="KAJ7556390.1"/>
    <property type="molecule type" value="Genomic_DNA"/>
</dbReference>
<protein>
    <submittedName>
        <fullName evidence="1">Uncharacterized protein</fullName>
    </submittedName>
</protein>
<keyword evidence="2" id="KW-1185">Reference proteome</keyword>
<name>A0ACC2DQE7_DIPCM</name>
<accession>A0ACC2DQE7</accession>
<proteinExistence type="predicted"/>